<dbReference type="InterPro" id="IPR002577">
    <property type="entry name" value="HTH_HxlR"/>
</dbReference>
<proteinExistence type="predicted"/>
<dbReference type="InterPro" id="IPR036390">
    <property type="entry name" value="WH_DNA-bd_sf"/>
</dbReference>
<keyword evidence="3" id="KW-0804">Transcription</keyword>
<dbReference type="PANTHER" id="PTHR33204:SF36">
    <property type="entry name" value="TRANSCRIPTIONAL REGULATORY PROTEIN"/>
    <property type="match status" value="1"/>
</dbReference>
<gene>
    <name evidence="5" type="ORF">OIK44_24490</name>
</gene>
<comment type="caution">
    <text evidence="5">The sequence shown here is derived from an EMBL/GenBank/DDBJ whole genome shotgun (WGS) entry which is preliminary data.</text>
</comment>
<evidence type="ECO:0000256" key="2">
    <source>
        <dbReference type="ARBA" id="ARBA00023125"/>
    </source>
</evidence>
<accession>A0ABT5K6W2</accession>
<name>A0ABT5K6W2_9BURK</name>
<dbReference type="Pfam" id="PF01638">
    <property type="entry name" value="HxlR"/>
    <property type="match status" value="1"/>
</dbReference>
<sequence length="168" mass="18600">MNWSEIGDTLCPIARCLAVVGDRWTMLVMRELFFGNQRFDGLQAQTGMSPHLLSTRLKRLEGDGILARAIYHDKPRRYQYCLTDKGRDLYPTLMTLADWGRKWGELDPAQPAVDAVHRHCGQPLQLGLACACCGELFAAPDLDLAFGAAYSAERAGRAQAFQAGKARG</sequence>
<evidence type="ECO:0000256" key="1">
    <source>
        <dbReference type="ARBA" id="ARBA00023015"/>
    </source>
</evidence>
<reference evidence="5 6" key="1">
    <citation type="submission" date="2022-10" db="EMBL/GenBank/DDBJ databases">
        <title>Janthinobacterium sp. hw3 Genome sequencing.</title>
        <authorList>
            <person name="Park S."/>
        </authorList>
    </citation>
    <scope>NUCLEOTIDE SEQUENCE [LARGE SCALE GENOMIC DNA]</scope>
    <source>
        <strain evidence="6">hw3</strain>
    </source>
</reference>
<dbReference type="PROSITE" id="PS51118">
    <property type="entry name" value="HTH_HXLR"/>
    <property type="match status" value="1"/>
</dbReference>
<dbReference type="RefSeq" id="WP_273674722.1">
    <property type="nucleotide sequence ID" value="NZ_JAQQXR010000017.1"/>
</dbReference>
<dbReference type="Gene3D" id="1.10.10.10">
    <property type="entry name" value="Winged helix-like DNA-binding domain superfamily/Winged helix DNA-binding domain"/>
    <property type="match status" value="1"/>
</dbReference>
<dbReference type="PANTHER" id="PTHR33204">
    <property type="entry name" value="TRANSCRIPTIONAL REGULATOR, MARR FAMILY"/>
    <property type="match status" value="1"/>
</dbReference>
<evidence type="ECO:0000313" key="5">
    <source>
        <dbReference type="EMBL" id="MDC8760748.1"/>
    </source>
</evidence>
<protein>
    <submittedName>
        <fullName evidence="5">Helix-turn-helix domain-containing protein</fullName>
    </submittedName>
</protein>
<dbReference type="InterPro" id="IPR036388">
    <property type="entry name" value="WH-like_DNA-bd_sf"/>
</dbReference>
<dbReference type="EMBL" id="JAQQXR010000017">
    <property type="protein sequence ID" value="MDC8760748.1"/>
    <property type="molecule type" value="Genomic_DNA"/>
</dbReference>
<organism evidence="5 6">
    <name type="scientific">Janthinobacterium fluminis</name>
    <dbReference type="NCBI Taxonomy" id="2987524"/>
    <lineage>
        <taxon>Bacteria</taxon>
        <taxon>Pseudomonadati</taxon>
        <taxon>Pseudomonadota</taxon>
        <taxon>Betaproteobacteria</taxon>
        <taxon>Burkholderiales</taxon>
        <taxon>Oxalobacteraceae</taxon>
        <taxon>Janthinobacterium</taxon>
    </lineage>
</organism>
<evidence type="ECO:0000259" key="4">
    <source>
        <dbReference type="PROSITE" id="PS51118"/>
    </source>
</evidence>
<keyword evidence="2" id="KW-0238">DNA-binding</keyword>
<feature type="domain" description="HTH hxlR-type" evidence="4">
    <location>
        <begin position="11"/>
        <end position="108"/>
    </location>
</feature>
<dbReference type="Proteomes" id="UP001221208">
    <property type="component" value="Unassembled WGS sequence"/>
</dbReference>
<dbReference type="SUPFAM" id="SSF46785">
    <property type="entry name" value="Winged helix' DNA-binding domain"/>
    <property type="match status" value="1"/>
</dbReference>
<keyword evidence="6" id="KW-1185">Reference proteome</keyword>
<evidence type="ECO:0000256" key="3">
    <source>
        <dbReference type="ARBA" id="ARBA00023163"/>
    </source>
</evidence>
<keyword evidence="1" id="KW-0805">Transcription regulation</keyword>
<evidence type="ECO:0000313" key="6">
    <source>
        <dbReference type="Proteomes" id="UP001221208"/>
    </source>
</evidence>